<dbReference type="EMBL" id="JACEIP010000012">
    <property type="protein sequence ID" value="MBA4543184.1"/>
    <property type="molecule type" value="Genomic_DNA"/>
</dbReference>
<keyword evidence="1" id="KW-1133">Transmembrane helix</keyword>
<dbReference type="AlphaFoldDB" id="A0A7W1XAT5"/>
<keyword evidence="3" id="KW-1185">Reference proteome</keyword>
<feature type="transmembrane region" description="Helical" evidence="1">
    <location>
        <begin position="26"/>
        <end position="46"/>
    </location>
</feature>
<accession>A0A7W1XAT5</accession>
<evidence type="ECO:0000313" key="3">
    <source>
        <dbReference type="Proteomes" id="UP000530514"/>
    </source>
</evidence>
<name>A0A7W1XAT5_9BACL</name>
<feature type="transmembrane region" description="Helical" evidence="1">
    <location>
        <begin position="52"/>
        <end position="72"/>
    </location>
</feature>
<sequence length="75" mass="8240">MLIKIMVGIVLAFLIWKLLKVTLKTAFWLLILGLIVLVLSPGHLFLVEGLGLLVLGFLGGLLVLAIIGFFFFENS</sequence>
<protein>
    <submittedName>
        <fullName evidence="2">Uncharacterized protein</fullName>
    </submittedName>
</protein>
<evidence type="ECO:0000256" key="1">
    <source>
        <dbReference type="SAM" id="Phobius"/>
    </source>
</evidence>
<dbReference type="RefSeq" id="WP_033101390.1">
    <property type="nucleotide sequence ID" value="NZ_JACEIP010000012.1"/>
</dbReference>
<evidence type="ECO:0000313" key="2">
    <source>
        <dbReference type="EMBL" id="MBA4543184.1"/>
    </source>
</evidence>
<proteinExistence type="predicted"/>
<keyword evidence="1" id="KW-0472">Membrane</keyword>
<reference evidence="2 3" key="1">
    <citation type="submission" date="2020-07" db="EMBL/GenBank/DDBJ databases">
        <authorList>
            <person name="Feng H."/>
        </authorList>
    </citation>
    <scope>NUCLEOTIDE SEQUENCE [LARGE SCALE GENOMIC DNA]</scope>
    <source>
        <strain evidence="3">s-11</strain>
    </source>
</reference>
<organism evidence="2 3">
    <name type="scientific">Thermoactinomyces daqus</name>
    <dbReference type="NCBI Taxonomy" id="1329516"/>
    <lineage>
        <taxon>Bacteria</taxon>
        <taxon>Bacillati</taxon>
        <taxon>Bacillota</taxon>
        <taxon>Bacilli</taxon>
        <taxon>Bacillales</taxon>
        <taxon>Thermoactinomycetaceae</taxon>
        <taxon>Thermoactinomyces</taxon>
    </lineage>
</organism>
<comment type="caution">
    <text evidence="2">The sequence shown here is derived from an EMBL/GenBank/DDBJ whole genome shotgun (WGS) entry which is preliminary data.</text>
</comment>
<keyword evidence="1" id="KW-0812">Transmembrane</keyword>
<dbReference type="Proteomes" id="UP000530514">
    <property type="component" value="Unassembled WGS sequence"/>
</dbReference>
<gene>
    <name evidence="2" type="ORF">H1164_09755</name>
</gene>